<dbReference type="GO" id="GO:0009245">
    <property type="term" value="P:lipid A biosynthetic process"/>
    <property type="evidence" value="ECO:0007669"/>
    <property type="project" value="TreeGrafter"/>
</dbReference>
<keyword evidence="3 7" id="KW-0597">Phosphoprotein</keyword>
<keyword evidence="1 7" id="KW-0596">Phosphopantetheine</keyword>
<evidence type="ECO:0000256" key="2">
    <source>
        <dbReference type="ARBA" id="ARBA00022516"/>
    </source>
</evidence>
<name>A0A1V5M8C0_UNCT6</name>
<dbReference type="GO" id="GO:0005829">
    <property type="term" value="C:cytosol"/>
    <property type="evidence" value="ECO:0007669"/>
    <property type="project" value="TreeGrafter"/>
</dbReference>
<accession>A0A1V5M8C0</accession>
<evidence type="ECO:0000256" key="7">
    <source>
        <dbReference type="HAMAP-Rule" id="MF_01217"/>
    </source>
</evidence>
<evidence type="ECO:0000313" key="9">
    <source>
        <dbReference type="EMBL" id="OPZ89432.1"/>
    </source>
</evidence>
<dbReference type="GO" id="GO:0016020">
    <property type="term" value="C:membrane"/>
    <property type="evidence" value="ECO:0007669"/>
    <property type="project" value="GOC"/>
</dbReference>
<dbReference type="PROSITE" id="PS00012">
    <property type="entry name" value="PHOSPHOPANTETHEINE"/>
    <property type="match status" value="1"/>
</dbReference>
<sequence>MKQTEVETRVKQVVARLLKVPEAEIKSESDFVKDLGAESIQSLELVASFESEFEIEMDEDAALAVKTVGSAVEFISRILQTEGRLD</sequence>
<comment type="PTM">
    <text evidence="7">4'-phosphopantetheine is transferred from CoA to a specific serine of apo-ACP by AcpS. This modification is essential for activity because fatty acids are bound in thioester linkage to the sulfhydryl of the prosthetic group.</text>
</comment>
<dbReference type="AlphaFoldDB" id="A0A1V5M8C0"/>
<comment type="similarity">
    <text evidence="7">Belongs to the acyl carrier protein (ACP) family.</text>
</comment>
<dbReference type="GO" id="GO:0000035">
    <property type="term" value="F:acyl binding"/>
    <property type="evidence" value="ECO:0007669"/>
    <property type="project" value="TreeGrafter"/>
</dbReference>
<proteinExistence type="inferred from homology"/>
<gene>
    <name evidence="9" type="primary">acpP_2</name>
    <name evidence="7" type="synonym">acpP</name>
    <name evidence="9" type="ORF">BWY73_01508</name>
</gene>
<reference evidence="9" key="1">
    <citation type="submission" date="2017-02" db="EMBL/GenBank/DDBJ databases">
        <title>Delving into the versatile metabolic prowess of the omnipresent phylum Bacteroidetes.</title>
        <authorList>
            <person name="Nobu M.K."/>
            <person name="Mei R."/>
            <person name="Narihiro T."/>
            <person name="Kuroda K."/>
            <person name="Liu W.-T."/>
        </authorList>
    </citation>
    <scope>NUCLEOTIDE SEQUENCE</scope>
    <source>
        <strain evidence="9">ADurb.Bin417</strain>
    </source>
</reference>
<comment type="caution">
    <text evidence="9">The sequence shown here is derived from an EMBL/GenBank/DDBJ whole genome shotgun (WGS) entry which is preliminary data.</text>
</comment>
<evidence type="ECO:0000256" key="3">
    <source>
        <dbReference type="ARBA" id="ARBA00022553"/>
    </source>
</evidence>
<dbReference type="Pfam" id="PF00550">
    <property type="entry name" value="PP-binding"/>
    <property type="match status" value="1"/>
</dbReference>
<dbReference type="SUPFAM" id="SSF47336">
    <property type="entry name" value="ACP-like"/>
    <property type="match status" value="1"/>
</dbReference>
<dbReference type="HAMAP" id="MF_01217">
    <property type="entry name" value="Acyl_carrier"/>
    <property type="match status" value="1"/>
</dbReference>
<feature type="domain" description="Carrier" evidence="8">
    <location>
        <begin position="4"/>
        <end position="79"/>
    </location>
</feature>
<organism evidence="9">
    <name type="scientific">candidate division TA06 bacterium ADurb.Bin417</name>
    <dbReference type="NCBI Taxonomy" id="1852828"/>
    <lineage>
        <taxon>Bacteria</taxon>
        <taxon>Bacteria division TA06</taxon>
    </lineage>
</organism>
<dbReference type="Proteomes" id="UP000485484">
    <property type="component" value="Unassembled WGS sequence"/>
</dbReference>
<dbReference type="PROSITE" id="PS50075">
    <property type="entry name" value="CARRIER"/>
    <property type="match status" value="1"/>
</dbReference>
<comment type="pathway">
    <text evidence="7">Lipid metabolism; fatty acid biosynthesis.</text>
</comment>
<dbReference type="EMBL" id="MWAK01000368">
    <property type="protein sequence ID" value="OPZ89432.1"/>
    <property type="molecule type" value="Genomic_DNA"/>
</dbReference>
<keyword evidence="5 7" id="KW-0443">Lipid metabolism</keyword>
<dbReference type="InterPro" id="IPR009081">
    <property type="entry name" value="PP-bd_ACP"/>
</dbReference>
<protein>
    <recommendedName>
        <fullName evidence="7">Acyl carrier protein</fullName>
        <shortName evidence="7">ACP</shortName>
    </recommendedName>
</protein>
<feature type="modified residue" description="O-(pantetheine 4'-phosphoryl)serine" evidence="7">
    <location>
        <position position="39"/>
    </location>
</feature>
<keyword evidence="2 7" id="KW-0444">Lipid biosynthesis</keyword>
<dbReference type="PANTHER" id="PTHR20863:SF76">
    <property type="entry name" value="CARRIER DOMAIN-CONTAINING PROTEIN"/>
    <property type="match status" value="1"/>
</dbReference>
<evidence type="ECO:0000256" key="4">
    <source>
        <dbReference type="ARBA" id="ARBA00022832"/>
    </source>
</evidence>
<comment type="subcellular location">
    <subcellularLocation>
        <location evidence="7">Cytoplasm</location>
    </subcellularLocation>
</comment>
<comment type="function">
    <text evidence="7">Carrier of the growing fatty acid chain in fatty acid biosynthesis.</text>
</comment>
<dbReference type="Gene3D" id="1.10.1200.10">
    <property type="entry name" value="ACP-like"/>
    <property type="match status" value="1"/>
</dbReference>
<dbReference type="InterPro" id="IPR003231">
    <property type="entry name" value="ACP"/>
</dbReference>
<evidence type="ECO:0000256" key="6">
    <source>
        <dbReference type="ARBA" id="ARBA00023160"/>
    </source>
</evidence>
<dbReference type="PANTHER" id="PTHR20863">
    <property type="entry name" value="ACYL CARRIER PROTEIN"/>
    <property type="match status" value="1"/>
</dbReference>
<dbReference type="InterPro" id="IPR006162">
    <property type="entry name" value="Ppantetheine_attach_site"/>
</dbReference>
<evidence type="ECO:0000256" key="5">
    <source>
        <dbReference type="ARBA" id="ARBA00023098"/>
    </source>
</evidence>
<evidence type="ECO:0000256" key="1">
    <source>
        <dbReference type="ARBA" id="ARBA00022450"/>
    </source>
</evidence>
<keyword evidence="7" id="KW-0963">Cytoplasm</keyword>
<dbReference type="GO" id="GO:0000036">
    <property type="term" value="F:acyl carrier activity"/>
    <property type="evidence" value="ECO:0007669"/>
    <property type="project" value="UniProtKB-UniRule"/>
</dbReference>
<evidence type="ECO:0000259" key="8">
    <source>
        <dbReference type="PROSITE" id="PS50075"/>
    </source>
</evidence>
<keyword evidence="6 7" id="KW-0275">Fatty acid biosynthesis</keyword>
<keyword evidence="4 7" id="KW-0276">Fatty acid metabolism</keyword>
<dbReference type="InterPro" id="IPR036736">
    <property type="entry name" value="ACP-like_sf"/>
</dbReference>
<dbReference type="UniPathway" id="UPA00094"/>